<sequence length="363" mass="39514">MSRLLSALSAVALFFCAALGTAAETVRLMEAERIILQSADERAQTLALRDALREVFVRVSGDVNAAEADGAVQEALRNPSDLLARFGFGASEVMLPDAIGNMQPTFKLDVVFDGQRVRSALVDSGLHVWAARRPSVMIYLAAPNSLGNIDLLGEIAQADGVALLREQARQRGVPLQWPLLDLQDLSILTADDVWAGFEQPMAVVAERYNADAILGGYVGVQPDSGQWVGRWHFIFAGEKRTATFFGDTQQSVIAQGVGLAADAMAERYAVDHRQTARPMDISVLNVTNVQTHGAVRQYLRDVNGISQIQMLGIDGDLARYRLSVRAPESQLLDILALESRMQLMSDIGFGDDASALNFIWLSQ</sequence>
<dbReference type="InterPro" id="IPR018642">
    <property type="entry name" value="DUF2066"/>
</dbReference>
<gene>
    <name evidence="2" type="ORF">NFC81_10030</name>
</gene>
<organism evidence="2">
    <name type="scientific">Salinispirillum sp. LH 10-3-1</name>
    <dbReference type="NCBI Taxonomy" id="2952525"/>
    <lineage>
        <taxon>Bacteria</taxon>
        <taxon>Pseudomonadati</taxon>
        <taxon>Pseudomonadota</taxon>
        <taxon>Gammaproteobacteria</taxon>
        <taxon>Oceanospirillales</taxon>
        <taxon>Saccharospirillaceae</taxon>
        <taxon>Salinispirillum</taxon>
    </lineage>
</organism>
<dbReference type="Pfam" id="PF09839">
    <property type="entry name" value="DUF2066"/>
    <property type="match status" value="1"/>
</dbReference>
<name>A0AB38YCG0_9GAMM</name>
<evidence type="ECO:0000313" key="2">
    <source>
        <dbReference type="EMBL" id="WLD57063.1"/>
    </source>
</evidence>
<feature type="chain" id="PRO_5044302188" evidence="1">
    <location>
        <begin position="23"/>
        <end position="363"/>
    </location>
</feature>
<accession>A0AB38YCG0</accession>
<dbReference type="RefSeq" id="WP_304994350.1">
    <property type="nucleotide sequence ID" value="NZ_CP101717.1"/>
</dbReference>
<protein>
    <submittedName>
        <fullName evidence="2">DUF2066 domain-containing protein</fullName>
    </submittedName>
</protein>
<keyword evidence="1" id="KW-0732">Signal</keyword>
<evidence type="ECO:0000256" key="1">
    <source>
        <dbReference type="SAM" id="SignalP"/>
    </source>
</evidence>
<dbReference type="AlphaFoldDB" id="A0AB38YCG0"/>
<reference evidence="2" key="1">
    <citation type="submission" date="2022-07" db="EMBL/GenBank/DDBJ databases">
        <title>Complete genome sequence of Salinispirillum sp. LH10-3-1 capable of multiple carbohydrate inversion isolated from a soda lake.</title>
        <authorList>
            <person name="Liu J."/>
            <person name="Zhai Y."/>
            <person name="Zhang H."/>
            <person name="Yang H."/>
            <person name="Qu J."/>
            <person name="Li J."/>
        </authorList>
    </citation>
    <scope>NUCLEOTIDE SEQUENCE</scope>
    <source>
        <strain evidence="2">LH 10-3-1</strain>
    </source>
</reference>
<feature type="signal peptide" evidence="1">
    <location>
        <begin position="1"/>
        <end position="22"/>
    </location>
</feature>
<proteinExistence type="predicted"/>
<dbReference type="EMBL" id="CP101717">
    <property type="protein sequence ID" value="WLD57063.1"/>
    <property type="molecule type" value="Genomic_DNA"/>
</dbReference>